<dbReference type="InterPro" id="IPR050401">
    <property type="entry name" value="Cyclic_nucleotide_synthase"/>
</dbReference>
<evidence type="ECO:0000256" key="7">
    <source>
        <dbReference type="SAM" id="MobiDB-lite"/>
    </source>
</evidence>
<keyword evidence="4" id="KW-1133">Transmembrane helix</keyword>
<keyword evidence="5" id="KW-0472">Membrane</keyword>
<evidence type="ECO:0000259" key="8">
    <source>
        <dbReference type="PROSITE" id="PS50125"/>
    </source>
</evidence>
<feature type="domain" description="Guanylate cyclase" evidence="8">
    <location>
        <begin position="91"/>
        <end position="218"/>
    </location>
</feature>
<dbReference type="EMBL" id="HBIP01008299">
    <property type="protein sequence ID" value="CAE0489436.1"/>
    <property type="molecule type" value="Transcribed_RNA"/>
</dbReference>
<evidence type="ECO:0000256" key="4">
    <source>
        <dbReference type="ARBA" id="ARBA00022989"/>
    </source>
</evidence>
<dbReference type="PANTHER" id="PTHR11920:SF335">
    <property type="entry name" value="GUANYLATE CYCLASE"/>
    <property type="match status" value="1"/>
</dbReference>
<feature type="compositionally biased region" description="Basic and acidic residues" evidence="7">
    <location>
        <begin position="260"/>
        <end position="277"/>
    </location>
</feature>
<dbReference type="GO" id="GO:0005886">
    <property type="term" value="C:plasma membrane"/>
    <property type="evidence" value="ECO:0007669"/>
    <property type="project" value="TreeGrafter"/>
</dbReference>
<dbReference type="GO" id="GO:0004016">
    <property type="term" value="F:adenylate cyclase activity"/>
    <property type="evidence" value="ECO:0007669"/>
    <property type="project" value="TreeGrafter"/>
</dbReference>
<dbReference type="PANTHER" id="PTHR11920">
    <property type="entry name" value="GUANYLYL CYCLASE"/>
    <property type="match status" value="1"/>
</dbReference>
<feature type="compositionally biased region" description="Polar residues" evidence="7">
    <location>
        <begin position="278"/>
        <end position="289"/>
    </location>
</feature>
<keyword evidence="2" id="KW-0812">Transmembrane</keyword>
<feature type="compositionally biased region" description="Low complexity" evidence="7">
    <location>
        <begin position="312"/>
        <end position="322"/>
    </location>
</feature>
<keyword evidence="3" id="KW-0547">Nucleotide-binding</keyword>
<dbReference type="Gene3D" id="3.30.70.1230">
    <property type="entry name" value="Nucleotide cyclase"/>
    <property type="match status" value="1"/>
</dbReference>
<organism evidence="9">
    <name type="scientific">Dunaliella tertiolecta</name>
    <name type="common">Green alga</name>
    <dbReference type="NCBI Taxonomy" id="3047"/>
    <lineage>
        <taxon>Eukaryota</taxon>
        <taxon>Viridiplantae</taxon>
        <taxon>Chlorophyta</taxon>
        <taxon>core chlorophytes</taxon>
        <taxon>Chlorophyceae</taxon>
        <taxon>CS clade</taxon>
        <taxon>Chlamydomonadales</taxon>
        <taxon>Dunaliellaceae</taxon>
        <taxon>Dunaliella</taxon>
    </lineage>
</organism>
<evidence type="ECO:0000256" key="6">
    <source>
        <dbReference type="ARBA" id="ARBA00023239"/>
    </source>
</evidence>
<reference evidence="9" key="1">
    <citation type="submission" date="2021-01" db="EMBL/GenBank/DDBJ databases">
        <authorList>
            <person name="Corre E."/>
            <person name="Pelletier E."/>
            <person name="Niang G."/>
            <person name="Scheremetjew M."/>
            <person name="Finn R."/>
            <person name="Kale V."/>
            <person name="Holt S."/>
            <person name="Cochrane G."/>
            <person name="Meng A."/>
            <person name="Brown T."/>
            <person name="Cohen L."/>
        </authorList>
    </citation>
    <scope>NUCLEOTIDE SEQUENCE</scope>
    <source>
        <strain evidence="9">CCMP1320</strain>
    </source>
</reference>
<sequence>MTALAAGAGSDAKHPAGGDPMVRLRSPFLSGPRDRQADGVMSCTSNASAIPSATEQATEAGTVSSQSSFLDQPPRCFEDPLSCSEKHEAVTVLFSDIVGFTSLSEQLTPTQVMALLADLYSKLDDLAEELQVYPVDTIGDCYMCAANLIQPVPNHAAVMVEFGQRMIQIANSTMTPMGTPLVIRVGINTGPLMSGILGSHRMKFTLVGDTVNVASRMESTALPNTIQVSSETYEQLHLPRAPITAPPSCLPWGAKSSEYPSKEGDLSCMTPKDEGTHSSDSTQSNVTEQSGREGVSRCPSHIGTRWERTHSSRSANSSVVAAEHATREGGLRLSGKTSEGAVHAAGSKESDQNAGGSWSSIRGSEGTAHTAGSKESTPNASGGWSSRFMRNSSSGCGRAAALLEQAVLQRARMVGRAPGPSQQAGVVGLPLGSTCSIGCAPNWRARDLEVKGKGSMRAFYMSVGHQTVEALTLSDD</sequence>
<protein>
    <recommendedName>
        <fullName evidence="8">Guanylate cyclase domain-containing protein</fullName>
    </recommendedName>
</protein>
<dbReference type="PROSITE" id="PS50125">
    <property type="entry name" value="GUANYLATE_CYCLASE_2"/>
    <property type="match status" value="1"/>
</dbReference>
<gene>
    <name evidence="9" type="ORF">DTER00134_LOCUS4507</name>
</gene>
<dbReference type="GO" id="GO:0007168">
    <property type="term" value="P:receptor guanylyl cyclase signaling pathway"/>
    <property type="evidence" value="ECO:0007669"/>
    <property type="project" value="TreeGrafter"/>
</dbReference>
<dbReference type="CDD" id="cd07302">
    <property type="entry name" value="CHD"/>
    <property type="match status" value="1"/>
</dbReference>
<proteinExistence type="predicted"/>
<name>A0A7S3QPR9_DUNTE</name>
<dbReference type="InterPro" id="IPR029787">
    <property type="entry name" value="Nucleotide_cyclase"/>
</dbReference>
<feature type="compositionally biased region" description="Polar residues" evidence="7">
    <location>
        <begin position="352"/>
        <end position="362"/>
    </location>
</feature>
<dbReference type="SUPFAM" id="SSF55073">
    <property type="entry name" value="Nucleotide cyclase"/>
    <property type="match status" value="1"/>
</dbReference>
<dbReference type="Pfam" id="PF00211">
    <property type="entry name" value="Guanylate_cyc"/>
    <property type="match status" value="1"/>
</dbReference>
<evidence type="ECO:0000256" key="2">
    <source>
        <dbReference type="ARBA" id="ARBA00022692"/>
    </source>
</evidence>
<dbReference type="InterPro" id="IPR001054">
    <property type="entry name" value="A/G_cyclase"/>
</dbReference>
<evidence type="ECO:0000256" key="5">
    <source>
        <dbReference type="ARBA" id="ARBA00023136"/>
    </source>
</evidence>
<comment type="subcellular location">
    <subcellularLocation>
        <location evidence="1">Membrane</location>
    </subcellularLocation>
</comment>
<keyword evidence="6" id="KW-0456">Lyase</keyword>
<evidence type="ECO:0000313" key="9">
    <source>
        <dbReference type="EMBL" id="CAE0489436.1"/>
    </source>
</evidence>
<feature type="compositionally biased region" description="Polar residues" evidence="7">
    <location>
        <begin position="51"/>
        <end position="70"/>
    </location>
</feature>
<dbReference type="GO" id="GO:0001653">
    <property type="term" value="F:peptide receptor activity"/>
    <property type="evidence" value="ECO:0007669"/>
    <property type="project" value="TreeGrafter"/>
</dbReference>
<dbReference type="SMART" id="SM00044">
    <property type="entry name" value="CYCc"/>
    <property type="match status" value="1"/>
</dbReference>
<dbReference type="AlphaFoldDB" id="A0A7S3QPR9"/>
<dbReference type="GO" id="GO:0004383">
    <property type="term" value="F:guanylate cyclase activity"/>
    <property type="evidence" value="ECO:0007669"/>
    <property type="project" value="TreeGrafter"/>
</dbReference>
<feature type="region of interest" description="Disordered" evidence="7">
    <location>
        <begin position="244"/>
        <end position="389"/>
    </location>
</feature>
<evidence type="ECO:0000256" key="3">
    <source>
        <dbReference type="ARBA" id="ARBA00022741"/>
    </source>
</evidence>
<dbReference type="GO" id="GO:0035556">
    <property type="term" value="P:intracellular signal transduction"/>
    <property type="evidence" value="ECO:0007669"/>
    <property type="project" value="InterPro"/>
</dbReference>
<dbReference type="GO" id="GO:0000166">
    <property type="term" value="F:nucleotide binding"/>
    <property type="evidence" value="ECO:0007669"/>
    <property type="project" value="UniProtKB-KW"/>
</dbReference>
<feature type="compositionally biased region" description="Polar residues" evidence="7">
    <location>
        <begin position="373"/>
        <end position="389"/>
    </location>
</feature>
<feature type="region of interest" description="Disordered" evidence="7">
    <location>
        <begin position="51"/>
        <end position="71"/>
    </location>
</feature>
<feature type="region of interest" description="Disordered" evidence="7">
    <location>
        <begin position="1"/>
        <end position="22"/>
    </location>
</feature>
<accession>A0A7S3QPR9</accession>
<evidence type="ECO:0000256" key="1">
    <source>
        <dbReference type="ARBA" id="ARBA00004370"/>
    </source>
</evidence>